<proteinExistence type="predicted"/>
<sequence length="138" mass="15370">MTPSARAQESGSGLGRVGQLLKNANGVSKLDGVRSPVYTCLSTQKRQRGRRTIPLSAWAPICHPLVDPVTVEVDAWFLDSWPFPDDKARQKFVAAEFSRVTCLYFPLAKNDRIAFACRLLAILFLIDGISHQNWPTIN</sequence>
<evidence type="ECO:0000313" key="2">
    <source>
        <dbReference type="Proteomes" id="UP000711996"/>
    </source>
</evidence>
<name>A0A9P5EEW0_COLSI</name>
<gene>
    <name evidence="1" type="primary">Ari1-0</name>
    <name evidence="1" type="ORF">CGCSCA2_v012678</name>
</gene>
<reference evidence="1" key="1">
    <citation type="submission" date="2019-06" db="EMBL/GenBank/DDBJ databases">
        <authorList>
            <person name="Gan P."/>
            <person name="Shirasu K."/>
        </authorList>
    </citation>
    <scope>NUCLEOTIDE SEQUENCE [LARGE SCALE GENOMIC DNA]</scope>
    <source>
        <strain evidence="1">CAD2</strain>
    </source>
</reference>
<keyword evidence="2" id="KW-1185">Reference proteome</keyword>
<dbReference type="SUPFAM" id="SSF48576">
    <property type="entry name" value="Terpenoid synthases"/>
    <property type="match status" value="1"/>
</dbReference>
<accession>A0A9P5EEW0</accession>
<dbReference type="OrthoDB" id="5242063at2759"/>
<protein>
    <submittedName>
        <fullName evidence="1">Aristolochene synthase</fullName>
    </submittedName>
</protein>
<organism evidence="1 2">
    <name type="scientific">Colletotrichum siamense</name>
    <name type="common">Anthracnose fungus</name>
    <dbReference type="NCBI Taxonomy" id="690259"/>
    <lineage>
        <taxon>Eukaryota</taxon>
        <taxon>Fungi</taxon>
        <taxon>Dikarya</taxon>
        <taxon>Ascomycota</taxon>
        <taxon>Pezizomycotina</taxon>
        <taxon>Sordariomycetes</taxon>
        <taxon>Hypocreomycetidae</taxon>
        <taxon>Glomerellales</taxon>
        <taxon>Glomerellaceae</taxon>
        <taxon>Colletotrichum</taxon>
        <taxon>Colletotrichum gloeosporioides species complex</taxon>
    </lineage>
</organism>
<dbReference type="Proteomes" id="UP000711996">
    <property type="component" value="Unassembled WGS sequence"/>
</dbReference>
<comment type="caution">
    <text evidence="1">The sequence shown here is derived from an EMBL/GenBank/DDBJ whole genome shotgun (WGS) entry which is preliminary data.</text>
</comment>
<dbReference type="Gene3D" id="1.10.600.10">
    <property type="entry name" value="Farnesyl Diphosphate Synthase"/>
    <property type="match status" value="1"/>
</dbReference>
<dbReference type="AlphaFoldDB" id="A0A9P5EEW0"/>
<dbReference type="InterPro" id="IPR008949">
    <property type="entry name" value="Isoprenoid_synthase_dom_sf"/>
</dbReference>
<dbReference type="EMBL" id="QPMT01000058">
    <property type="protein sequence ID" value="KAF4847637.1"/>
    <property type="molecule type" value="Genomic_DNA"/>
</dbReference>
<evidence type="ECO:0000313" key="1">
    <source>
        <dbReference type="EMBL" id="KAF4847637.1"/>
    </source>
</evidence>